<name>A0AAW0LZ38_QUESU</name>
<reference evidence="1 2" key="1">
    <citation type="journal article" date="2018" name="Sci. Data">
        <title>The draft genome sequence of cork oak.</title>
        <authorList>
            <person name="Ramos A.M."/>
            <person name="Usie A."/>
            <person name="Barbosa P."/>
            <person name="Barros P.M."/>
            <person name="Capote T."/>
            <person name="Chaves I."/>
            <person name="Simoes F."/>
            <person name="Abreu I."/>
            <person name="Carrasquinho I."/>
            <person name="Faro C."/>
            <person name="Guimaraes J.B."/>
            <person name="Mendonca D."/>
            <person name="Nobrega F."/>
            <person name="Rodrigues L."/>
            <person name="Saibo N.J.M."/>
            <person name="Varela M.C."/>
            <person name="Egas C."/>
            <person name="Matos J."/>
            <person name="Miguel C.M."/>
            <person name="Oliveira M.M."/>
            <person name="Ricardo C.P."/>
            <person name="Goncalves S."/>
        </authorList>
    </citation>
    <scope>NUCLEOTIDE SEQUENCE [LARGE SCALE GENOMIC DNA]</scope>
    <source>
        <strain evidence="2">cv. HL8</strain>
    </source>
</reference>
<organism evidence="1 2">
    <name type="scientific">Quercus suber</name>
    <name type="common">Cork oak</name>
    <dbReference type="NCBI Taxonomy" id="58331"/>
    <lineage>
        <taxon>Eukaryota</taxon>
        <taxon>Viridiplantae</taxon>
        <taxon>Streptophyta</taxon>
        <taxon>Embryophyta</taxon>
        <taxon>Tracheophyta</taxon>
        <taxon>Spermatophyta</taxon>
        <taxon>Magnoliopsida</taxon>
        <taxon>eudicotyledons</taxon>
        <taxon>Gunneridae</taxon>
        <taxon>Pentapetalae</taxon>
        <taxon>rosids</taxon>
        <taxon>fabids</taxon>
        <taxon>Fagales</taxon>
        <taxon>Fagaceae</taxon>
        <taxon>Quercus</taxon>
    </lineage>
</organism>
<keyword evidence="2" id="KW-1185">Reference proteome</keyword>
<keyword evidence="1" id="KW-0240">DNA-directed RNA polymerase</keyword>
<dbReference type="AlphaFoldDB" id="A0AAW0LZ38"/>
<keyword evidence="1" id="KW-0804">Transcription</keyword>
<sequence length="114" mass="12992">MLSPYSGWSNCGLGKDLAITGQVSTNILEPITSKLFDCGLEEFGDDAPLGENYKFFLNVDWNFEVPCPAYCDTVLCYSKEMLRTIWFHCLIQISNLSLDCSSYFRRNIPFFYAA</sequence>
<gene>
    <name evidence="1" type="primary">NRPD2_1</name>
    <name evidence="1" type="ORF">CFP56_025882</name>
</gene>
<proteinExistence type="predicted"/>
<dbReference type="EMBL" id="PKMF04000041">
    <property type="protein sequence ID" value="KAK7855867.1"/>
    <property type="molecule type" value="Genomic_DNA"/>
</dbReference>
<protein>
    <submittedName>
        <fullName evidence="1">Dna-directed rna polymerases iv and v subunit 2</fullName>
    </submittedName>
</protein>
<evidence type="ECO:0000313" key="2">
    <source>
        <dbReference type="Proteomes" id="UP000237347"/>
    </source>
</evidence>
<dbReference type="GO" id="GO:0000428">
    <property type="term" value="C:DNA-directed RNA polymerase complex"/>
    <property type="evidence" value="ECO:0007669"/>
    <property type="project" value="UniProtKB-KW"/>
</dbReference>
<evidence type="ECO:0000313" key="1">
    <source>
        <dbReference type="EMBL" id="KAK7855867.1"/>
    </source>
</evidence>
<comment type="caution">
    <text evidence="1">The sequence shown here is derived from an EMBL/GenBank/DDBJ whole genome shotgun (WGS) entry which is preliminary data.</text>
</comment>
<dbReference type="Proteomes" id="UP000237347">
    <property type="component" value="Unassembled WGS sequence"/>
</dbReference>
<accession>A0AAW0LZ38</accession>